<protein>
    <submittedName>
        <fullName evidence="1">Protein, clustered with ribosomal protein l32p</fullName>
    </submittedName>
</protein>
<keyword evidence="1" id="KW-0687">Ribonucleoprotein</keyword>
<gene>
    <name evidence="1" type="ORF">ASZ90_019541</name>
</gene>
<proteinExistence type="predicted"/>
<dbReference type="EMBL" id="LNQE01001895">
    <property type="protein sequence ID" value="KUG03080.1"/>
    <property type="molecule type" value="Genomic_DNA"/>
</dbReference>
<accession>A0A0W8E325</accession>
<name>A0A0W8E325_9ZZZZ</name>
<reference evidence="1" key="1">
    <citation type="journal article" date="2015" name="Proc. Natl. Acad. Sci. U.S.A.">
        <title>Networks of energetic and metabolic interactions define dynamics in microbial communities.</title>
        <authorList>
            <person name="Embree M."/>
            <person name="Liu J.K."/>
            <person name="Al-Bassam M.M."/>
            <person name="Zengler K."/>
        </authorList>
    </citation>
    <scope>NUCLEOTIDE SEQUENCE</scope>
</reference>
<dbReference type="PANTHER" id="PTHR34374">
    <property type="entry name" value="LARGE RIBOSOMAL RNA SUBUNIT ACCUMULATION PROTEIN YCED HOMOLOG 1, CHLOROPLASTIC"/>
    <property type="match status" value="1"/>
</dbReference>
<sequence>MKVNLKSLQMRTMDSEEFHLSAQGRDSFLSDIGGRFLEPVVVDLLIENTDNMFIGRGKVSTTIALTCGRCLEEFKYPITTDLTLTVSESSGHGEDGEVIVLEDSQAEIMPRIEEEIFSLIPLNPLCSEECKGLCPFCGVNRNLTTCSCGKNDIDPRWEKLKQLKK</sequence>
<dbReference type="GO" id="GO:0005840">
    <property type="term" value="C:ribosome"/>
    <property type="evidence" value="ECO:0007669"/>
    <property type="project" value="UniProtKB-KW"/>
</dbReference>
<dbReference type="AlphaFoldDB" id="A0A0W8E325"/>
<keyword evidence="1" id="KW-0689">Ribosomal protein</keyword>
<dbReference type="InterPro" id="IPR003772">
    <property type="entry name" value="YceD"/>
</dbReference>
<dbReference type="Pfam" id="PF02620">
    <property type="entry name" value="YceD"/>
    <property type="match status" value="1"/>
</dbReference>
<dbReference type="PANTHER" id="PTHR34374:SF1">
    <property type="entry name" value="LARGE RIBOSOMAL RNA SUBUNIT ACCUMULATION PROTEIN YCED HOMOLOG 1, CHLOROPLASTIC"/>
    <property type="match status" value="1"/>
</dbReference>
<evidence type="ECO:0000313" key="1">
    <source>
        <dbReference type="EMBL" id="KUG03080.1"/>
    </source>
</evidence>
<comment type="caution">
    <text evidence="1">The sequence shown here is derived from an EMBL/GenBank/DDBJ whole genome shotgun (WGS) entry which is preliminary data.</text>
</comment>
<organism evidence="1">
    <name type="scientific">hydrocarbon metagenome</name>
    <dbReference type="NCBI Taxonomy" id="938273"/>
    <lineage>
        <taxon>unclassified sequences</taxon>
        <taxon>metagenomes</taxon>
        <taxon>ecological metagenomes</taxon>
    </lineage>
</organism>